<keyword evidence="4" id="KW-1185">Reference proteome</keyword>
<name>A0A1W4WZ11_AGRPL</name>
<evidence type="ECO:0000256" key="1">
    <source>
        <dbReference type="ARBA" id="ARBA00012493"/>
    </source>
</evidence>
<dbReference type="InterPro" id="IPR041588">
    <property type="entry name" value="Integrase_H2C2"/>
</dbReference>
<dbReference type="Pfam" id="PF17921">
    <property type="entry name" value="Integrase_H2C2"/>
    <property type="match status" value="1"/>
</dbReference>
<dbReference type="InterPro" id="IPR012337">
    <property type="entry name" value="RNaseH-like_sf"/>
</dbReference>
<dbReference type="Pfam" id="PF00665">
    <property type="entry name" value="rve"/>
    <property type="match status" value="1"/>
</dbReference>
<evidence type="ECO:0000313" key="4">
    <source>
        <dbReference type="Proteomes" id="UP000192223"/>
    </source>
</evidence>
<dbReference type="Proteomes" id="UP000192223">
    <property type="component" value="Unplaced"/>
</dbReference>
<dbReference type="OrthoDB" id="6783654at2759"/>
<dbReference type="FunFam" id="1.10.340.70:FF:000003">
    <property type="entry name" value="Protein CBG25708"/>
    <property type="match status" value="1"/>
</dbReference>
<evidence type="ECO:0000256" key="2">
    <source>
        <dbReference type="SAM" id="MobiDB-lite"/>
    </source>
</evidence>
<dbReference type="InterPro" id="IPR036397">
    <property type="entry name" value="RNaseH_sf"/>
</dbReference>
<dbReference type="GO" id="GO:0003676">
    <property type="term" value="F:nucleic acid binding"/>
    <property type="evidence" value="ECO:0007669"/>
    <property type="project" value="InterPro"/>
</dbReference>
<dbReference type="InterPro" id="IPR050951">
    <property type="entry name" value="Retrovirus_Pol_polyprotein"/>
</dbReference>
<feature type="region of interest" description="Disordered" evidence="2">
    <location>
        <begin position="486"/>
        <end position="529"/>
    </location>
</feature>
<dbReference type="GeneID" id="108739599"/>
<dbReference type="Gene3D" id="1.10.340.70">
    <property type="match status" value="1"/>
</dbReference>
<dbReference type="Gene3D" id="3.30.420.10">
    <property type="entry name" value="Ribonuclease H-like superfamily/Ribonuclease H"/>
    <property type="match status" value="1"/>
</dbReference>
<dbReference type="PROSITE" id="PS50994">
    <property type="entry name" value="INTEGRASE"/>
    <property type="match status" value="1"/>
</dbReference>
<dbReference type="SUPFAM" id="SSF53098">
    <property type="entry name" value="Ribonuclease H-like"/>
    <property type="match status" value="1"/>
</dbReference>
<dbReference type="GO" id="GO:0003964">
    <property type="term" value="F:RNA-directed DNA polymerase activity"/>
    <property type="evidence" value="ECO:0007669"/>
    <property type="project" value="UniProtKB-EC"/>
</dbReference>
<evidence type="ECO:0000259" key="3">
    <source>
        <dbReference type="PROSITE" id="PS50994"/>
    </source>
</evidence>
<dbReference type="STRING" id="224129.A0A1W4WZ11"/>
<proteinExistence type="predicted"/>
<dbReference type="InParanoid" id="A0A1W4WZ11"/>
<sequence>MRMQHYAIFLRGFNYDVKYKRSEQNGNADGLSRLPVPNCDENVDVVNVFHFDTLDTLSLNVFKIKEAIANDSVISRVMTALIQGHRLNAKDIWNINPREFSVENGVLVRNHRVVVPTSLRAKILSELHSGHFGIVKMKSLARSYCWWPSIDRDIEHLANDCPNCLLNLNNPVKVTKHVWEPAVTPFERVHVDFAVDAFFKWPEIHIVKDMLAENTVSICREIFANFGLSENLVSGNGKTFVSNTFEDFLKENGILHKFSAPYHPATNGQAERYVQMIKAALKKMNDPKNIHNDVQKILFQYRNMVHPHTGKTPAELFLGRKLRCKLDLLKPSVEVRSFNSVNDNLKVKRFYVGQNVIARNYIGKQKRVFGKIKAVTGKLNYCIQLEDGSVWRRHVDQIRSAKNMRNSSAFEKADDDDWDFYIPPEERLILGASTVEPVAQNESFVNADVPDFSDGPSTSSPNDPVVYLPLFFDNQSEKSHASHEVVEITSDESEVSPEVVNRPKRNVKAPDLYGNPVKNISELGLSDID</sequence>
<gene>
    <name evidence="5" type="primary">LOC108739599</name>
</gene>
<dbReference type="PANTHER" id="PTHR37984:SF14">
    <property type="entry name" value="RIBONUCLEASE H"/>
    <property type="match status" value="1"/>
</dbReference>
<dbReference type="PANTHER" id="PTHR37984">
    <property type="entry name" value="PROTEIN CBG26694"/>
    <property type="match status" value="1"/>
</dbReference>
<evidence type="ECO:0000313" key="5">
    <source>
        <dbReference type="RefSeq" id="XP_018329084.1"/>
    </source>
</evidence>
<protein>
    <recommendedName>
        <fullName evidence="1">RNA-directed DNA polymerase</fullName>
        <ecNumber evidence="1">2.7.7.49</ecNumber>
    </recommendedName>
</protein>
<feature type="domain" description="Integrase catalytic" evidence="3">
    <location>
        <begin position="167"/>
        <end position="321"/>
    </location>
</feature>
<dbReference type="RefSeq" id="XP_018329084.1">
    <property type="nucleotide sequence ID" value="XM_018473582.1"/>
</dbReference>
<dbReference type="KEGG" id="apln:108739599"/>
<reference evidence="5" key="1">
    <citation type="submission" date="2025-08" db="UniProtKB">
        <authorList>
            <consortium name="RefSeq"/>
        </authorList>
    </citation>
    <scope>IDENTIFICATION</scope>
    <source>
        <tissue evidence="5">Entire body</tissue>
    </source>
</reference>
<dbReference type="AlphaFoldDB" id="A0A1W4WZ11"/>
<organism evidence="4 5">
    <name type="scientific">Agrilus planipennis</name>
    <name type="common">Emerald ash borer</name>
    <name type="synonym">Agrilus marcopoli</name>
    <dbReference type="NCBI Taxonomy" id="224129"/>
    <lineage>
        <taxon>Eukaryota</taxon>
        <taxon>Metazoa</taxon>
        <taxon>Ecdysozoa</taxon>
        <taxon>Arthropoda</taxon>
        <taxon>Hexapoda</taxon>
        <taxon>Insecta</taxon>
        <taxon>Pterygota</taxon>
        <taxon>Neoptera</taxon>
        <taxon>Endopterygota</taxon>
        <taxon>Coleoptera</taxon>
        <taxon>Polyphaga</taxon>
        <taxon>Elateriformia</taxon>
        <taxon>Buprestoidea</taxon>
        <taxon>Buprestidae</taxon>
        <taxon>Agrilinae</taxon>
        <taxon>Agrilus</taxon>
    </lineage>
</organism>
<dbReference type="GO" id="GO:0015074">
    <property type="term" value="P:DNA integration"/>
    <property type="evidence" value="ECO:0007669"/>
    <property type="project" value="InterPro"/>
</dbReference>
<accession>A0A1W4WZ11</accession>
<dbReference type="EC" id="2.7.7.49" evidence="1"/>
<dbReference type="InterPro" id="IPR001584">
    <property type="entry name" value="Integrase_cat-core"/>
</dbReference>